<dbReference type="Pfam" id="PF06737">
    <property type="entry name" value="Transglycosylas"/>
    <property type="match status" value="1"/>
</dbReference>
<proteinExistence type="inferred from homology"/>
<evidence type="ECO:0000256" key="1">
    <source>
        <dbReference type="ARBA" id="ARBA00010830"/>
    </source>
</evidence>
<sequence>MPTTRTRRLAAALTAATAVALAPLAVAPANAAAAPAAASALPATTAATLPAAVPPSAAPAAAVGPLAAASRGTVRWVKADRAKVTKKRDRSSRVVARPDDGTRLTVLERRTRLLEVRLPNGKVGWIGKRHVTATPLRDVGGQRFTTKRVAITREVRGASRTVARAALGTKVTKLARTTGRDVNRVKVELPGGKTGWVSAKKLRTRDVWGQLARCESGGRPGIATGNGYYGMYQFTASTWRAVGGSGLPHRHSAREQTKRAQILQDRAGWGQWPHCTRKLGLR</sequence>
<feature type="domain" description="Resuscitation-promoting factor core lysozyme-like" evidence="4">
    <location>
        <begin position="205"/>
        <end position="275"/>
    </location>
</feature>
<dbReference type="CDD" id="cd13925">
    <property type="entry name" value="RPF"/>
    <property type="match status" value="1"/>
</dbReference>
<keyword evidence="3" id="KW-0732">Signal</keyword>
<dbReference type="InterPro" id="IPR023346">
    <property type="entry name" value="Lysozyme-like_dom_sf"/>
</dbReference>
<dbReference type="EMBL" id="PVTX01000001">
    <property type="protein sequence ID" value="PRZ10277.1"/>
    <property type="molecule type" value="Genomic_DNA"/>
</dbReference>
<keyword evidence="2" id="KW-0378">Hydrolase</keyword>
<dbReference type="SUPFAM" id="SSF53955">
    <property type="entry name" value="Lysozyme-like"/>
    <property type="match status" value="1"/>
</dbReference>
<accession>A0ABX5EIH1</accession>
<dbReference type="RefSeq" id="WP_181340695.1">
    <property type="nucleotide sequence ID" value="NZ_PVTX01000001.1"/>
</dbReference>
<organism evidence="5 6">
    <name type="scientific">Isoptericola halotolerans</name>
    <dbReference type="NCBI Taxonomy" id="300560"/>
    <lineage>
        <taxon>Bacteria</taxon>
        <taxon>Bacillati</taxon>
        <taxon>Actinomycetota</taxon>
        <taxon>Actinomycetes</taxon>
        <taxon>Micrococcales</taxon>
        <taxon>Promicromonosporaceae</taxon>
        <taxon>Isoptericola</taxon>
    </lineage>
</organism>
<evidence type="ECO:0000256" key="2">
    <source>
        <dbReference type="ARBA" id="ARBA00022801"/>
    </source>
</evidence>
<dbReference type="Gene3D" id="1.10.530.10">
    <property type="match status" value="1"/>
</dbReference>
<keyword evidence="6" id="KW-1185">Reference proteome</keyword>
<evidence type="ECO:0000256" key="3">
    <source>
        <dbReference type="SAM" id="SignalP"/>
    </source>
</evidence>
<dbReference type="Gene3D" id="2.30.30.40">
    <property type="entry name" value="SH3 Domains"/>
    <property type="match status" value="2"/>
</dbReference>
<comment type="caution">
    <text evidence="5">The sequence shown here is derived from an EMBL/GenBank/DDBJ whole genome shotgun (WGS) entry which is preliminary data.</text>
</comment>
<feature type="signal peptide" evidence="3">
    <location>
        <begin position="1"/>
        <end position="31"/>
    </location>
</feature>
<dbReference type="Proteomes" id="UP000239895">
    <property type="component" value="Unassembled WGS sequence"/>
</dbReference>
<dbReference type="PROSITE" id="PS51318">
    <property type="entry name" value="TAT"/>
    <property type="match status" value="1"/>
</dbReference>
<feature type="chain" id="PRO_5046994737" evidence="3">
    <location>
        <begin position="32"/>
        <end position="282"/>
    </location>
</feature>
<evidence type="ECO:0000313" key="6">
    <source>
        <dbReference type="Proteomes" id="UP000239895"/>
    </source>
</evidence>
<dbReference type="InterPro" id="IPR006311">
    <property type="entry name" value="TAT_signal"/>
</dbReference>
<protein>
    <submittedName>
        <fullName evidence="5">Transglycosylase-like protein with SLT domain</fullName>
    </submittedName>
</protein>
<dbReference type="InterPro" id="IPR010618">
    <property type="entry name" value="RPF"/>
</dbReference>
<evidence type="ECO:0000313" key="5">
    <source>
        <dbReference type="EMBL" id="PRZ10277.1"/>
    </source>
</evidence>
<gene>
    <name evidence="5" type="ORF">BCL65_101421</name>
</gene>
<evidence type="ECO:0000259" key="4">
    <source>
        <dbReference type="Pfam" id="PF06737"/>
    </source>
</evidence>
<comment type="similarity">
    <text evidence="1">Belongs to the transglycosylase family. Rpf subfamily.</text>
</comment>
<reference evidence="5 6" key="1">
    <citation type="submission" date="2018-03" db="EMBL/GenBank/DDBJ databases">
        <title>Comparative analysis of microorganisms from saline springs in Andes Mountain Range, Colombia.</title>
        <authorList>
            <person name="Rubin E."/>
        </authorList>
    </citation>
    <scope>NUCLEOTIDE SEQUENCE [LARGE SCALE GENOMIC DNA]</scope>
    <source>
        <strain evidence="5 6">CG 23</strain>
    </source>
</reference>
<name>A0ABX5EIH1_9MICO</name>